<name>A0A1Q3BHS2_CEPFO</name>
<evidence type="ECO:0000313" key="1">
    <source>
        <dbReference type="EMBL" id="GAV67424.1"/>
    </source>
</evidence>
<accession>A0A1Q3BHS2</accession>
<proteinExistence type="predicted"/>
<keyword evidence="2" id="KW-1185">Reference proteome</keyword>
<dbReference type="Proteomes" id="UP000187406">
    <property type="component" value="Unassembled WGS sequence"/>
</dbReference>
<sequence>MWIYCNCGISICIGDDPQIEKTSLSAALMNSYRFLLVCFQFLWKYVCHGCGMISPALHSIMFFTLLGQFHLEKVINQQVFSTHSFALSLFVDYLLQGCNHC</sequence>
<dbReference type="InParanoid" id="A0A1Q3BHS2"/>
<dbReference type="AlphaFoldDB" id="A0A1Q3BHS2"/>
<protein>
    <submittedName>
        <fullName evidence="1">Uncharacterized protein</fullName>
    </submittedName>
</protein>
<gene>
    <name evidence="1" type="ORF">CFOL_v3_10930</name>
</gene>
<reference evidence="2" key="1">
    <citation type="submission" date="2016-04" db="EMBL/GenBank/DDBJ databases">
        <title>Cephalotus genome sequencing.</title>
        <authorList>
            <person name="Fukushima K."/>
            <person name="Hasebe M."/>
            <person name="Fang X."/>
        </authorList>
    </citation>
    <scope>NUCLEOTIDE SEQUENCE [LARGE SCALE GENOMIC DNA]</scope>
    <source>
        <strain evidence="2">cv. St1</strain>
    </source>
</reference>
<comment type="caution">
    <text evidence="1">The sequence shown here is derived from an EMBL/GenBank/DDBJ whole genome shotgun (WGS) entry which is preliminary data.</text>
</comment>
<evidence type="ECO:0000313" key="2">
    <source>
        <dbReference type="Proteomes" id="UP000187406"/>
    </source>
</evidence>
<dbReference type="EMBL" id="BDDD01000548">
    <property type="protein sequence ID" value="GAV67424.1"/>
    <property type="molecule type" value="Genomic_DNA"/>
</dbReference>
<organism evidence="1 2">
    <name type="scientific">Cephalotus follicularis</name>
    <name type="common">Albany pitcher plant</name>
    <dbReference type="NCBI Taxonomy" id="3775"/>
    <lineage>
        <taxon>Eukaryota</taxon>
        <taxon>Viridiplantae</taxon>
        <taxon>Streptophyta</taxon>
        <taxon>Embryophyta</taxon>
        <taxon>Tracheophyta</taxon>
        <taxon>Spermatophyta</taxon>
        <taxon>Magnoliopsida</taxon>
        <taxon>eudicotyledons</taxon>
        <taxon>Gunneridae</taxon>
        <taxon>Pentapetalae</taxon>
        <taxon>rosids</taxon>
        <taxon>fabids</taxon>
        <taxon>Oxalidales</taxon>
        <taxon>Cephalotaceae</taxon>
        <taxon>Cephalotus</taxon>
    </lineage>
</organism>